<proteinExistence type="predicted"/>
<evidence type="ECO:0000313" key="2">
    <source>
        <dbReference type="EMBL" id="EKC34542.1"/>
    </source>
</evidence>
<sequence length="215" mass="25034">MIPISLLQQNRVSSSIRLPSIYVERKNRCAEVQLRNICKVLVDQKLKYVKSLSKRKVAMVLEVKEMKRVNSDSVPYQDITKEIACDDSPRASFTKYSKVRSLSRSRKYGRNLKQGIMAEEFVRLGQKTSHDDDDEINQRKSDHHNSMSEPMVIEFEDVKPELPIENTEQKQLLNMVRRFRLSSLGNRTIQNLCKQHNSIELGRLGCKQQSKRLQL</sequence>
<dbReference type="AlphaFoldDB" id="K1QCF3"/>
<dbReference type="InParanoid" id="K1QCF3"/>
<evidence type="ECO:0000256" key="1">
    <source>
        <dbReference type="SAM" id="MobiDB-lite"/>
    </source>
</evidence>
<feature type="region of interest" description="Disordered" evidence="1">
    <location>
        <begin position="126"/>
        <end position="146"/>
    </location>
</feature>
<name>K1QCF3_MAGGI</name>
<reference evidence="2" key="1">
    <citation type="journal article" date="2012" name="Nature">
        <title>The oyster genome reveals stress adaptation and complexity of shell formation.</title>
        <authorList>
            <person name="Zhang G."/>
            <person name="Fang X."/>
            <person name="Guo X."/>
            <person name="Li L."/>
            <person name="Luo R."/>
            <person name="Xu F."/>
            <person name="Yang P."/>
            <person name="Zhang L."/>
            <person name="Wang X."/>
            <person name="Qi H."/>
            <person name="Xiong Z."/>
            <person name="Que H."/>
            <person name="Xie Y."/>
            <person name="Holland P.W."/>
            <person name="Paps J."/>
            <person name="Zhu Y."/>
            <person name="Wu F."/>
            <person name="Chen Y."/>
            <person name="Wang J."/>
            <person name="Peng C."/>
            <person name="Meng J."/>
            <person name="Yang L."/>
            <person name="Liu J."/>
            <person name="Wen B."/>
            <person name="Zhang N."/>
            <person name="Huang Z."/>
            <person name="Zhu Q."/>
            <person name="Feng Y."/>
            <person name="Mount A."/>
            <person name="Hedgecock D."/>
            <person name="Xu Z."/>
            <person name="Liu Y."/>
            <person name="Domazet-Loso T."/>
            <person name="Du Y."/>
            <person name="Sun X."/>
            <person name="Zhang S."/>
            <person name="Liu B."/>
            <person name="Cheng P."/>
            <person name="Jiang X."/>
            <person name="Li J."/>
            <person name="Fan D."/>
            <person name="Wang W."/>
            <person name="Fu W."/>
            <person name="Wang T."/>
            <person name="Wang B."/>
            <person name="Zhang J."/>
            <person name="Peng Z."/>
            <person name="Li Y."/>
            <person name="Li N."/>
            <person name="Wang J."/>
            <person name="Chen M."/>
            <person name="He Y."/>
            <person name="Tan F."/>
            <person name="Song X."/>
            <person name="Zheng Q."/>
            <person name="Huang R."/>
            <person name="Yang H."/>
            <person name="Du X."/>
            <person name="Chen L."/>
            <person name="Yang M."/>
            <person name="Gaffney P.M."/>
            <person name="Wang S."/>
            <person name="Luo L."/>
            <person name="She Z."/>
            <person name="Ming Y."/>
            <person name="Huang W."/>
            <person name="Zhang S."/>
            <person name="Huang B."/>
            <person name="Zhang Y."/>
            <person name="Qu T."/>
            <person name="Ni P."/>
            <person name="Miao G."/>
            <person name="Wang J."/>
            <person name="Wang Q."/>
            <person name="Steinberg C.E."/>
            <person name="Wang H."/>
            <person name="Li N."/>
            <person name="Qian L."/>
            <person name="Zhang G."/>
            <person name="Li Y."/>
            <person name="Yang H."/>
            <person name="Liu X."/>
            <person name="Wang J."/>
            <person name="Yin Y."/>
            <person name="Wang J."/>
        </authorList>
    </citation>
    <scope>NUCLEOTIDE SEQUENCE [LARGE SCALE GENOMIC DNA]</scope>
    <source>
        <strain evidence="2">05x7-T-G4-1.051#20</strain>
    </source>
</reference>
<dbReference type="EMBL" id="JH815973">
    <property type="protein sequence ID" value="EKC34542.1"/>
    <property type="molecule type" value="Genomic_DNA"/>
</dbReference>
<organism evidence="2">
    <name type="scientific">Magallana gigas</name>
    <name type="common">Pacific oyster</name>
    <name type="synonym">Crassostrea gigas</name>
    <dbReference type="NCBI Taxonomy" id="29159"/>
    <lineage>
        <taxon>Eukaryota</taxon>
        <taxon>Metazoa</taxon>
        <taxon>Spiralia</taxon>
        <taxon>Lophotrochozoa</taxon>
        <taxon>Mollusca</taxon>
        <taxon>Bivalvia</taxon>
        <taxon>Autobranchia</taxon>
        <taxon>Pteriomorphia</taxon>
        <taxon>Ostreida</taxon>
        <taxon>Ostreoidea</taxon>
        <taxon>Ostreidae</taxon>
        <taxon>Magallana</taxon>
    </lineage>
</organism>
<protein>
    <submittedName>
        <fullName evidence="2">Uncharacterized protein</fullName>
    </submittedName>
</protein>
<accession>K1QCF3</accession>
<gene>
    <name evidence="2" type="ORF">CGI_10021105</name>
</gene>
<feature type="compositionally biased region" description="Basic and acidic residues" evidence="1">
    <location>
        <begin position="136"/>
        <end position="146"/>
    </location>
</feature>
<dbReference type="HOGENOM" id="CLU_1284416_0_0_1"/>